<dbReference type="AlphaFoldDB" id="E4WQH0"/>
<dbReference type="EMBL" id="FN653015">
    <property type="protein sequence ID" value="CBY20102.1"/>
    <property type="molecule type" value="Genomic_DNA"/>
</dbReference>
<feature type="domain" description="IQCH-like ATP-grasp" evidence="2">
    <location>
        <begin position="385"/>
        <end position="648"/>
    </location>
</feature>
<evidence type="ECO:0000313" key="3">
    <source>
        <dbReference type="EMBL" id="CBY20102.1"/>
    </source>
</evidence>
<dbReference type="PANTHER" id="PTHR14465">
    <property type="entry name" value="IQ DOMAIN-CONTAINING PROTEIN H"/>
    <property type="match status" value="1"/>
</dbReference>
<evidence type="ECO:0000256" key="1">
    <source>
        <dbReference type="SAM" id="MobiDB-lite"/>
    </source>
</evidence>
<organism evidence="3">
    <name type="scientific">Oikopleura dioica</name>
    <name type="common">Tunicate</name>
    <dbReference type="NCBI Taxonomy" id="34765"/>
    <lineage>
        <taxon>Eukaryota</taxon>
        <taxon>Metazoa</taxon>
        <taxon>Chordata</taxon>
        <taxon>Tunicata</taxon>
        <taxon>Appendicularia</taxon>
        <taxon>Copelata</taxon>
        <taxon>Oikopleuridae</taxon>
        <taxon>Oikopleura</taxon>
    </lineage>
</organism>
<reference evidence="3" key="1">
    <citation type="journal article" date="2010" name="Science">
        <title>Plasticity of animal genome architecture unmasked by rapid evolution of a pelagic tunicate.</title>
        <authorList>
            <person name="Denoeud F."/>
            <person name="Henriet S."/>
            <person name="Mungpakdee S."/>
            <person name="Aury J.M."/>
            <person name="Da Silva C."/>
            <person name="Brinkmann H."/>
            <person name="Mikhaleva J."/>
            <person name="Olsen L.C."/>
            <person name="Jubin C."/>
            <person name="Canestro C."/>
            <person name="Bouquet J.M."/>
            <person name="Danks G."/>
            <person name="Poulain J."/>
            <person name="Campsteijn C."/>
            <person name="Adamski M."/>
            <person name="Cross I."/>
            <person name="Yadetie F."/>
            <person name="Muffato M."/>
            <person name="Louis A."/>
            <person name="Butcher S."/>
            <person name="Tsagkogeorga G."/>
            <person name="Konrad A."/>
            <person name="Singh S."/>
            <person name="Jensen M.F."/>
            <person name="Cong E.H."/>
            <person name="Eikeseth-Otteraa H."/>
            <person name="Noel B."/>
            <person name="Anthouard V."/>
            <person name="Porcel B.M."/>
            <person name="Kachouri-Lafond R."/>
            <person name="Nishino A."/>
            <person name="Ugolini M."/>
            <person name="Chourrout P."/>
            <person name="Nishida H."/>
            <person name="Aasland R."/>
            <person name="Huzurbazar S."/>
            <person name="Westhof E."/>
            <person name="Delsuc F."/>
            <person name="Lehrach H."/>
            <person name="Reinhardt R."/>
            <person name="Weissenbach J."/>
            <person name="Roy S.W."/>
            <person name="Artiguenave F."/>
            <person name="Postlethwait J.H."/>
            <person name="Manak J.R."/>
            <person name="Thompson E.M."/>
            <person name="Jaillon O."/>
            <person name="Du Pasquier L."/>
            <person name="Boudinot P."/>
            <person name="Liberles D.A."/>
            <person name="Volff J.N."/>
            <person name="Philippe H."/>
            <person name="Lenhard B."/>
            <person name="Roest Crollius H."/>
            <person name="Wincker P."/>
            <person name="Chourrout D."/>
        </authorList>
    </citation>
    <scope>NUCLEOTIDE SEQUENCE [LARGE SCALE GENOMIC DNA]</scope>
</reference>
<protein>
    <recommendedName>
        <fullName evidence="2">IQCH-like ATP-grasp domain-containing protein</fullName>
    </recommendedName>
</protein>
<keyword evidence="4" id="KW-1185">Reference proteome</keyword>
<dbReference type="InterPro" id="IPR056855">
    <property type="entry name" value="ATP-grasp_IQCH"/>
</dbReference>
<proteinExistence type="predicted"/>
<gene>
    <name evidence="3" type="ORF">GSOID_T00000085001</name>
</gene>
<evidence type="ECO:0000259" key="2">
    <source>
        <dbReference type="Pfam" id="PF24923"/>
    </source>
</evidence>
<dbReference type="OrthoDB" id="2117703at2759"/>
<dbReference type="InParanoid" id="E4WQH0"/>
<evidence type="ECO:0000313" key="4">
    <source>
        <dbReference type="Proteomes" id="UP000001307"/>
    </source>
</evidence>
<dbReference type="PANTHER" id="PTHR14465:SF0">
    <property type="entry name" value="IQ DOMAIN-CONTAINING PROTEIN H"/>
    <property type="match status" value="1"/>
</dbReference>
<dbReference type="InterPro" id="IPR038752">
    <property type="entry name" value="IQCH"/>
</dbReference>
<feature type="region of interest" description="Disordered" evidence="1">
    <location>
        <begin position="1"/>
        <end position="25"/>
    </location>
</feature>
<accession>E4WQH0</accession>
<sequence>MRQYGEKNIKALETPMPPPGTPAAKIRESSSMRLKKYSDISLKKGTIAVVIEVGGKMNYNEQLCVEDFGEALWKTIKRDILPKLVEISEDYAIPLIVFTYVGLRRCAETHEISYPIKLPLHKILTYLDNYNDIIRLMKKPGRQFSGEKRRTHLAALVITAAFKLRRDREFYLTHRRRQQSAGIVAISWVMFVRMRRCKRKLVEVRKEQLKSYHKRLRKMRLEWPIWVEQPKIIIHLPSLGFRRQIRFTIEDLERRQMSQMARLIDSTKPNTQVIFISAMPFTDDLQRYYNRLLGMTPAVHSSNPAELKDPEKVTRKFTIIVPETMNQFPTHCLNVAQHLKYSAEAMSRLKSLIKGQRAIIYPGYVCADTLSVADELDVPIYGSEPDLVQLYSGKSGSRRIFKSAKVETPPGDTDIYNYQQLVECLAEQVTAHPIIDEWLIKLDSQFDGRGTYIFNARKLPGIGQLRSECKRYGESRWRQKSFQQTMFNKILEQVPSTLKLSTAGNKKTKKAYPTLDKFMSELGSQGGAIQAAPATKEMTNLTVDIEITPENKIKFVSTGDQFHSDRFDVWGWSLPQASVEAIDLADTVGRIGQACIDREIVGPVKITFLTFFDSNQRQRLWATGLKLMASDLASMTQLAKFSTGADFDAMKVTREIQLEGVNNTVVTKKETRNEEVVKIEPRHAVVSTQLIHTNLAVLHYTVFFQTCRVHAIGIDVKNKVGTVFTLMDTVKRENMGMVTVEKTLSDAIQNAARNLYVLHNEISAPNMQGRTNFHDVLKNVDKVLEIINMNEEELKVEEKIRR</sequence>
<dbReference type="Proteomes" id="UP000001307">
    <property type="component" value="Unassembled WGS sequence"/>
</dbReference>
<name>E4WQH0_OIKDI</name>
<feature type="compositionally biased region" description="Basic and acidic residues" evidence="1">
    <location>
        <begin position="1"/>
        <end position="10"/>
    </location>
</feature>
<dbReference type="Pfam" id="PF24923">
    <property type="entry name" value="ATP-grasp_IQCH"/>
    <property type="match status" value="1"/>
</dbReference>